<gene>
    <name evidence="1" type="ORF">MEUPH1_LOCUS25034</name>
</gene>
<comment type="caution">
    <text evidence="1">The sequence shown here is derived from an EMBL/GenBank/DDBJ whole genome shotgun (WGS) entry which is preliminary data.</text>
</comment>
<dbReference type="AlphaFoldDB" id="A0AAV0XUQ1"/>
<dbReference type="Proteomes" id="UP001160148">
    <property type="component" value="Unassembled WGS sequence"/>
</dbReference>
<accession>A0AAV0XUQ1</accession>
<reference evidence="1 2" key="1">
    <citation type="submission" date="2023-01" db="EMBL/GenBank/DDBJ databases">
        <authorList>
            <person name="Whitehead M."/>
        </authorList>
    </citation>
    <scope>NUCLEOTIDE SEQUENCE [LARGE SCALE GENOMIC DNA]</scope>
</reference>
<organism evidence="1 2">
    <name type="scientific">Macrosiphum euphorbiae</name>
    <name type="common">potato aphid</name>
    <dbReference type="NCBI Taxonomy" id="13131"/>
    <lineage>
        <taxon>Eukaryota</taxon>
        <taxon>Metazoa</taxon>
        <taxon>Ecdysozoa</taxon>
        <taxon>Arthropoda</taxon>
        <taxon>Hexapoda</taxon>
        <taxon>Insecta</taxon>
        <taxon>Pterygota</taxon>
        <taxon>Neoptera</taxon>
        <taxon>Paraneoptera</taxon>
        <taxon>Hemiptera</taxon>
        <taxon>Sternorrhyncha</taxon>
        <taxon>Aphidomorpha</taxon>
        <taxon>Aphidoidea</taxon>
        <taxon>Aphididae</taxon>
        <taxon>Macrosiphini</taxon>
        <taxon>Macrosiphum</taxon>
    </lineage>
</organism>
<evidence type="ECO:0000313" key="1">
    <source>
        <dbReference type="EMBL" id="CAI6370971.1"/>
    </source>
</evidence>
<protein>
    <submittedName>
        <fullName evidence="1">Uncharacterized protein</fullName>
    </submittedName>
</protein>
<dbReference type="EMBL" id="CARXXK010000671">
    <property type="protein sequence ID" value="CAI6370971.1"/>
    <property type="molecule type" value="Genomic_DNA"/>
</dbReference>
<keyword evidence="2" id="KW-1185">Reference proteome</keyword>
<evidence type="ECO:0000313" key="2">
    <source>
        <dbReference type="Proteomes" id="UP001160148"/>
    </source>
</evidence>
<name>A0AAV0XUQ1_9HEMI</name>
<sequence length="77" mass="8081">MVGSQEFVSPLCVWSAPLHCLDPSALSAAGYVAVRWSGLNRSSLGQSSLAVSGCGGRGVPLRCRSFSYYPSIDGRVC</sequence>
<proteinExistence type="predicted"/>